<reference evidence="2" key="2">
    <citation type="submission" date="2016-02" db="EMBL/GenBank/DDBJ databases">
        <title>Draft genome sequence of five rapidly growing Mycobacterium species.</title>
        <authorList>
            <person name="Katahira K."/>
            <person name="Gotou Y."/>
            <person name="Iida K."/>
            <person name="Ogura Y."/>
            <person name="Hayashi T."/>
        </authorList>
    </citation>
    <scope>NUCLEOTIDE SEQUENCE [LARGE SCALE GENOMIC DNA]</scope>
    <source>
        <strain evidence="2">JCM6368</strain>
    </source>
</reference>
<sequence length="107" mass="11806">MSNSFGVDKDILRGNAMAARDHAHKLREWIDQYDNPDYYQALSRSVGLVNSPDVEALREHGKKLRQDVELVASRYDAIADGSLGAVEDVTSGDEASAINITKSTREL</sequence>
<evidence type="ECO:0000313" key="1">
    <source>
        <dbReference type="EMBL" id="GAT02515.1"/>
    </source>
</evidence>
<dbReference type="EMBL" id="BCSZ01000025">
    <property type="protein sequence ID" value="GAT02515.1"/>
    <property type="molecule type" value="Genomic_DNA"/>
</dbReference>
<dbReference type="AlphaFoldDB" id="A0A117IEH0"/>
<dbReference type="Proteomes" id="UP000069705">
    <property type="component" value="Unassembled WGS sequence"/>
</dbReference>
<accession>A0A117IEH0</accession>
<reference evidence="1 2" key="1">
    <citation type="journal article" date="2016" name="Genome Announc.">
        <title>Draft Genome Sequences of Five Rapidly Growing Mycobacterium Species, M. thermoresistibile, M. fortuitum subsp. acetamidolyticum, M. canariasense, M. brisbanense, and M. novocastrense.</title>
        <authorList>
            <person name="Katahira K."/>
            <person name="Ogura Y."/>
            <person name="Gotoh Y."/>
            <person name="Hayashi T."/>
        </authorList>
    </citation>
    <scope>NUCLEOTIDE SEQUENCE [LARGE SCALE GENOMIC DNA]</scope>
    <source>
        <strain evidence="1 2">JCM6368</strain>
    </source>
</reference>
<name>A0A117IEH0_MYCFO</name>
<protein>
    <submittedName>
        <fullName evidence="1">Uncharacterized protein</fullName>
    </submittedName>
</protein>
<comment type="caution">
    <text evidence="1">The sequence shown here is derived from an EMBL/GenBank/DDBJ whole genome shotgun (WGS) entry which is preliminary data.</text>
</comment>
<evidence type="ECO:0000313" key="2">
    <source>
        <dbReference type="Proteomes" id="UP000069705"/>
    </source>
</evidence>
<proteinExistence type="predicted"/>
<organism evidence="1 2">
    <name type="scientific">Mycolicibacterium fortuitum subsp. acetamidolyticum</name>
    <dbReference type="NCBI Taxonomy" id="144550"/>
    <lineage>
        <taxon>Bacteria</taxon>
        <taxon>Bacillati</taxon>
        <taxon>Actinomycetota</taxon>
        <taxon>Actinomycetes</taxon>
        <taxon>Mycobacteriales</taxon>
        <taxon>Mycobacteriaceae</taxon>
        <taxon>Mycolicibacterium</taxon>
    </lineage>
</organism>
<gene>
    <name evidence="1" type="ORF">RMCFA_2627</name>
</gene>
<dbReference type="RefSeq" id="WP_061263620.1">
    <property type="nucleotide sequence ID" value="NZ_BCSZ01000025.1"/>
</dbReference>